<dbReference type="Proteomes" id="UP000230423">
    <property type="component" value="Unassembled WGS sequence"/>
</dbReference>
<proteinExistence type="predicted"/>
<accession>A0A2G9V5J5</accession>
<feature type="region of interest" description="Disordered" evidence="1">
    <location>
        <begin position="1"/>
        <end position="22"/>
    </location>
</feature>
<evidence type="ECO:0000313" key="2">
    <source>
        <dbReference type="EMBL" id="PIO77771.1"/>
    </source>
</evidence>
<evidence type="ECO:0000313" key="3">
    <source>
        <dbReference type="Proteomes" id="UP000230423"/>
    </source>
</evidence>
<evidence type="ECO:0000256" key="1">
    <source>
        <dbReference type="SAM" id="MobiDB-lite"/>
    </source>
</evidence>
<gene>
    <name evidence="2" type="ORF">TELCIR_00112</name>
</gene>
<dbReference type="OrthoDB" id="5872915at2759"/>
<dbReference type="EMBL" id="KZ344987">
    <property type="protein sequence ID" value="PIO77771.1"/>
    <property type="molecule type" value="Genomic_DNA"/>
</dbReference>
<name>A0A2G9V5J5_TELCI</name>
<reference evidence="2 3" key="1">
    <citation type="submission" date="2015-09" db="EMBL/GenBank/DDBJ databases">
        <title>Draft genome of the parasitic nematode Teladorsagia circumcincta isolate WARC Sus (inbred).</title>
        <authorList>
            <person name="Mitreva M."/>
        </authorList>
    </citation>
    <scope>NUCLEOTIDE SEQUENCE [LARGE SCALE GENOMIC DNA]</scope>
    <source>
        <strain evidence="2 3">S</strain>
    </source>
</reference>
<sequence length="163" mass="18304">MRCHSDERGLPMGIGRDILQPDSRDLDRPSYVYVSSYGTNKRSKEKICDAMFAMRDFVEENRWTLKIQSASLILASRHAMSETGLALQVTTLAQRTMLALTGAVGDYTLEDEERSGRPSELKLTELRRVVITYPFQSTREMASTLGVHSSAIESALKKLGMKK</sequence>
<keyword evidence="3" id="KW-1185">Reference proteome</keyword>
<dbReference type="AlphaFoldDB" id="A0A2G9V5J5"/>
<organism evidence="2 3">
    <name type="scientific">Teladorsagia circumcincta</name>
    <name type="common">Brown stomach worm</name>
    <name type="synonym">Ostertagia circumcincta</name>
    <dbReference type="NCBI Taxonomy" id="45464"/>
    <lineage>
        <taxon>Eukaryota</taxon>
        <taxon>Metazoa</taxon>
        <taxon>Ecdysozoa</taxon>
        <taxon>Nematoda</taxon>
        <taxon>Chromadorea</taxon>
        <taxon>Rhabditida</taxon>
        <taxon>Rhabditina</taxon>
        <taxon>Rhabditomorpha</taxon>
        <taxon>Strongyloidea</taxon>
        <taxon>Trichostrongylidae</taxon>
        <taxon>Teladorsagia</taxon>
    </lineage>
</organism>
<protein>
    <submittedName>
        <fullName evidence="2">Uncharacterized protein</fullName>
    </submittedName>
</protein>